<evidence type="ECO:0000256" key="5">
    <source>
        <dbReference type="ARBA" id="ARBA00022990"/>
    </source>
</evidence>
<evidence type="ECO:0000313" key="7">
    <source>
        <dbReference type="EMBL" id="CAG9326149.1"/>
    </source>
</evidence>
<dbReference type="PROSITE" id="PS00018">
    <property type="entry name" value="EF_HAND_1"/>
    <property type="match status" value="1"/>
</dbReference>
<dbReference type="InterPro" id="IPR050230">
    <property type="entry name" value="CALM/Myosin/TropC-like"/>
</dbReference>
<evidence type="ECO:0000259" key="6">
    <source>
        <dbReference type="PROSITE" id="PS50222"/>
    </source>
</evidence>
<keyword evidence="5" id="KW-0007">Acetylation</keyword>
<dbReference type="EMBL" id="CAJZBQ010000040">
    <property type="protein sequence ID" value="CAG9326149.1"/>
    <property type="molecule type" value="Genomic_DNA"/>
</dbReference>
<evidence type="ECO:0000256" key="4">
    <source>
        <dbReference type="ARBA" id="ARBA00022837"/>
    </source>
</evidence>
<proteinExistence type="predicted"/>
<accession>A0AAU9JM07</accession>
<comment type="caution">
    <text evidence="7">The sequence shown here is derived from an EMBL/GenBank/DDBJ whole genome shotgun (WGS) entry which is preliminary data.</text>
</comment>
<evidence type="ECO:0000256" key="2">
    <source>
        <dbReference type="ARBA" id="ARBA00022723"/>
    </source>
</evidence>
<evidence type="ECO:0000256" key="1">
    <source>
        <dbReference type="ARBA" id="ARBA00020786"/>
    </source>
</evidence>
<protein>
    <recommendedName>
        <fullName evidence="1">Calmodulin</fullName>
    </recommendedName>
</protein>
<reference evidence="7" key="1">
    <citation type="submission" date="2021-09" db="EMBL/GenBank/DDBJ databases">
        <authorList>
            <consortium name="AG Swart"/>
            <person name="Singh M."/>
            <person name="Singh A."/>
            <person name="Seah K."/>
            <person name="Emmerich C."/>
        </authorList>
    </citation>
    <scope>NUCLEOTIDE SEQUENCE</scope>
    <source>
        <strain evidence="7">ATCC30299</strain>
    </source>
</reference>
<dbReference type="PROSITE" id="PS50222">
    <property type="entry name" value="EF_HAND_2"/>
    <property type="match status" value="2"/>
</dbReference>
<dbReference type="Pfam" id="PF13499">
    <property type="entry name" value="EF-hand_7"/>
    <property type="match status" value="2"/>
</dbReference>
<keyword evidence="4" id="KW-0106">Calcium</keyword>
<dbReference type="FunFam" id="1.10.238.10:FF:000001">
    <property type="entry name" value="Calmodulin 1"/>
    <property type="match status" value="1"/>
</dbReference>
<dbReference type="GO" id="GO:0005509">
    <property type="term" value="F:calcium ion binding"/>
    <property type="evidence" value="ECO:0007669"/>
    <property type="project" value="InterPro"/>
</dbReference>
<dbReference type="SUPFAM" id="SSF47473">
    <property type="entry name" value="EF-hand"/>
    <property type="match status" value="1"/>
</dbReference>
<dbReference type="Gene3D" id="1.10.238.10">
    <property type="entry name" value="EF-hand"/>
    <property type="match status" value="1"/>
</dbReference>
<dbReference type="InterPro" id="IPR002048">
    <property type="entry name" value="EF_hand_dom"/>
</dbReference>
<feature type="domain" description="EF-hand" evidence="6">
    <location>
        <begin position="3"/>
        <end position="38"/>
    </location>
</feature>
<dbReference type="PANTHER" id="PTHR23048:SF0">
    <property type="entry name" value="CALMODULIN LIKE 3"/>
    <property type="match status" value="1"/>
</dbReference>
<sequence length="146" mass="16329">MVSISEEEKNVFDILDKERVGAIDIKDLGRGLRALGLNPTEEEVQGFIKEAQQAPVGKLQFPEFQRLSVKCRKLSITNQEDVRKFFESLDTNHEGFVNANDVKTALLGSGEPLEEAEIDAVIKDFDKGTGRINVRELVEGLFKVSH</sequence>
<dbReference type="GO" id="GO:0016460">
    <property type="term" value="C:myosin II complex"/>
    <property type="evidence" value="ECO:0007669"/>
    <property type="project" value="TreeGrafter"/>
</dbReference>
<keyword evidence="2" id="KW-0479">Metal-binding</keyword>
<keyword evidence="8" id="KW-1185">Reference proteome</keyword>
<dbReference type="InterPro" id="IPR018247">
    <property type="entry name" value="EF_Hand_1_Ca_BS"/>
</dbReference>
<dbReference type="InterPro" id="IPR011992">
    <property type="entry name" value="EF-hand-dom_pair"/>
</dbReference>
<dbReference type="SMART" id="SM00054">
    <property type="entry name" value="EFh"/>
    <property type="match status" value="3"/>
</dbReference>
<feature type="domain" description="EF-hand" evidence="6">
    <location>
        <begin position="77"/>
        <end position="112"/>
    </location>
</feature>
<dbReference type="PANTHER" id="PTHR23048">
    <property type="entry name" value="MYOSIN LIGHT CHAIN 1, 3"/>
    <property type="match status" value="1"/>
</dbReference>
<evidence type="ECO:0000256" key="3">
    <source>
        <dbReference type="ARBA" id="ARBA00022737"/>
    </source>
</evidence>
<keyword evidence="3" id="KW-0677">Repeat</keyword>
<dbReference type="Proteomes" id="UP001162131">
    <property type="component" value="Unassembled WGS sequence"/>
</dbReference>
<dbReference type="AlphaFoldDB" id="A0AAU9JM07"/>
<name>A0AAU9JM07_9CILI</name>
<gene>
    <name evidence="7" type="ORF">BSTOLATCC_MIC40582</name>
</gene>
<evidence type="ECO:0000313" key="8">
    <source>
        <dbReference type="Proteomes" id="UP001162131"/>
    </source>
</evidence>
<organism evidence="7 8">
    <name type="scientific">Blepharisma stoltei</name>
    <dbReference type="NCBI Taxonomy" id="1481888"/>
    <lineage>
        <taxon>Eukaryota</taxon>
        <taxon>Sar</taxon>
        <taxon>Alveolata</taxon>
        <taxon>Ciliophora</taxon>
        <taxon>Postciliodesmatophora</taxon>
        <taxon>Heterotrichea</taxon>
        <taxon>Heterotrichida</taxon>
        <taxon>Blepharismidae</taxon>
        <taxon>Blepharisma</taxon>
    </lineage>
</organism>